<accession>A0A4Y2DIB3</accession>
<dbReference type="AlphaFoldDB" id="A0A4Y2DIB3"/>
<reference evidence="1 2" key="1">
    <citation type="journal article" date="2019" name="Sci. Rep.">
        <title>Orb-weaving spider Araneus ventricosus genome elucidates the spidroin gene catalogue.</title>
        <authorList>
            <person name="Kono N."/>
            <person name="Nakamura H."/>
            <person name="Ohtoshi R."/>
            <person name="Moran D.A.P."/>
            <person name="Shinohara A."/>
            <person name="Yoshida Y."/>
            <person name="Fujiwara M."/>
            <person name="Mori M."/>
            <person name="Tomita M."/>
            <person name="Arakawa K."/>
        </authorList>
    </citation>
    <scope>NUCLEOTIDE SEQUENCE [LARGE SCALE GENOMIC DNA]</scope>
</reference>
<proteinExistence type="predicted"/>
<gene>
    <name evidence="1" type="ORF">AVEN_148882_1</name>
</gene>
<dbReference type="OrthoDB" id="8191755at2759"/>
<name>A0A4Y2DIB3_ARAVE</name>
<comment type="caution">
    <text evidence="1">The sequence shown here is derived from an EMBL/GenBank/DDBJ whole genome shotgun (WGS) entry which is preliminary data.</text>
</comment>
<evidence type="ECO:0008006" key="3">
    <source>
        <dbReference type="Google" id="ProtNLM"/>
    </source>
</evidence>
<dbReference type="Proteomes" id="UP000499080">
    <property type="component" value="Unassembled WGS sequence"/>
</dbReference>
<evidence type="ECO:0000313" key="2">
    <source>
        <dbReference type="Proteomes" id="UP000499080"/>
    </source>
</evidence>
<sequence>MDEELRKYCRTTTKWHFCLQYSDIKHIAFQRELRNGIPHPFTNHRKATGQWLRGILKRSPNFLLKKTEMLSSARAKGFNADSVNILSKLYELELRKVIHTTHNLLNVDETGIKIVKHKKDKAIDF</sequence>
<dbReference type="EMBL" id="BGPR01000375">
    <property type="protein sequence ID" value="GBM16492.1"/>
    <property type="molecule type" value="Genomic_DNA"/>
</dbReference>
<keyword evidence="2" id="KW-1185">Reference proteome</keyword>
<evidence type="ECO:0000313" key="1">
    <source>
        <dbReference type="EMBL" id="GBM16492.1"/>
    </source>
</evidence>
<organism evidence="1 2">
    <name type="scientific">Araneus ventricosus</name>
    <name type="common">Orbweaver spider</name>
    <name type="synonym">Epeira ventricosa</name>
    <dbReference type="NCBI Taxonomy" id="182803"/>
    <lineage>
        <taxon>Eukaryota</taxon>
        <taxon>Metazoa</taxon>
        <taxon>Ecdysozoa</taxon>
        <taxon>Arthropoda</taxon>
        <taxon>Chelicerata</taxon>
        <taxon>Arachnida</taxon>
        <taxon>Araneae</taxon>
        <taxon>Araneomorphae</taxon>
        <taxon>Entelegynae</taxon>
        <taxon>Araneoidea</taxon>
        <taxon>Araneidae</taxon>
        <taxon>Araneus</taxon>
    </lineage>
</organism>
<protein>
    <recommendedName>
        <fullName evidence="3">HTH CENPB-type domain-containing protein</fullName>
    </recommendedName>
</protein>